<name>A0A8T0HBG9_CERPU</name>
<protein>
    <submittedName>
        <fullName evidence="1">Uncharacterized protein</fullName>
    </submittedName>
</protein>
<dbReference type="Proteomes" id="UP000822688">
    <property type="component" value="Chromosome 7"/>
</dbReference>
<dbReference type="EMBL" id="CM026428">
    <property type="protein sequence ID" value="KAG0567674.1"/>
    <property type="molecule type" value="Genomic_DNA"/>
</dbReference>
<organism evidence="1 2">
    <name type="scientific">Ceratodon purpureus</name>
    <name type="common">Fire moss</name>
    <name type="synonym">Dicranum purpureum</name>
    <dbReference type="NCBI Taxonomy" id="3225"/>
    <lineage>
        <taxon>Eukaryota</taxon>
        <taxon>Viridiplantae</taxon>
        <taxon>Streptophyta</taxon>
        <taxon>Embryophyta</taxon>
        <taxon>Bryophyta</taxon>
        <taxon>Bryophytina</taxon>
        <taxon>Bryopsida</taxon>
        <taxon>Dicranidae</taxon>
        <taxon>Pseudoditrichales</taxon>
        <taxon>Ditrichaceae</taxon>
        <taxon>Ceratodon</taxon>
    </lineage>
</organism>
<dbReference type="AlphaFoldDB" id="A0A8T0HBG9"/>
<reference evidence="1" key="1">
    <citation type="submission" date="2020-06" db="EMBL/GenBank/DDBJ databases">
        <title>WGS assembly of Ceratodon purpureus strain R40.</title>
        <authorList>
            <person name="Carey S.B."/>
            <person name="Jenkins J."/>
            <person name="Shu S."/>
            <person name="Lovell J.T."/>
            <person name="Sreedasyam A."/>
            <person name="Maumus F."/>
            <person name="Tiley G.P."/>
            <person name="Fernandez-Pozo N."/>
            <person name="Barry K."/>
            <person name="Chen C."/>
            <person name="Wang M."/>
            <person name="Lipzen A."/>
            <person name="Daum C."/>
            <person name="Saski C.A."/>
            <person name="Payton A.C."/>
            <person name="Mcbreen J.C."/>
            <person name="Conrad R.E."/>
            <person name="Kollar L.M."/>
            <person name="Olsson S."/>
            <person name="Huttunen S."/>
            <person name="Landis J.B."/>
            <person name="Wickett N.J."/>
            <person name="Johnson M.G."/>
            <person name="Rensing S.A."/>
            <person name="Grimwood J."/>
            <person name="Schmutz J."/>
            <person name="Mcdaniel S.F."/>
        </authorList>
    </citation>
    <scope>NUCLEOTIDE SEQUENCE</scope>
    <source>
        <strain evidence="1">R40</strain>
    </source>
</reference>
<evidence type="ECO:0000313" key="2">
    <source>
        <dbReference type="Proteomes" id="UP000822688"/>
    </source>
</evidence>
<gene>
    <name evidence="1" type="ORF">KC19_7G153400</name>
</gene>
<accession>A0A8T0HBG9</accession>
<proteinExistence type="predicted"/>
<sequence length="32" mass="3364">MHAVWIANLRLQCGAVVPLLTPTTTGDSLVVS</sequence>
<comment type="caution">
    <text evidence="1">The sequence shown here is derived from an EMBL/GenBank/DDBJ whole genome shotgun (WGS) entry which is preliminary data.</text>
</comment>
<keyword evidence="2" id="KW-1185">Reference proteome</keyword>
<evidence type="ECO:0000313" key="1">
    <source>
        <dbReference type="EMBL" id="KAG0567674.1"/>
    </source>
</evidence>